<dbReference type="Proteomes" id="UP000468581">
    <property type="component" value="Unassembled WGS sequence"/>
</dbReference>
<dbReference type="AlphaFoldDB" id="A0A6P0UPL2"/>
<sequence length="245" mass="27753">MKNTKRELIFLRTFALTMTLGILTFASVAFKRSGNQKFGTIDVERINVVENDGTVKMVITNAKHFPGAGDSINNRVYHNRKKRAGMLFFTEDGKECGGFIYDGAKTENGHSAGLSLTFDQYDGDQVMQLITTDKKKQNTRRKSGYLVFNDRGDHETKESMDKVAKELEAIKDPKERQKKYKEYWDKGVFGSVKRVALGQIPGKQNGLFLFDDQGKPRAKFCIDKDNNVKLVAYDEKGNVVSSWPK</sequence>
<keyword evidence="1" id="KW-0472">Membrane</keyword>
<name>A0A6P0UPL2_9FLAO</name>
<proteinExistence type="predicted"/>
<reference evidence="2 3" key="1">
    <citation type="submission" date="2020-01" db="EMBL/GenBank/DDBJ databases">
        <title>Leptobacterium flavescens.</title>
        <authorList>
            <person name="Wang G."/>
        </authorList>
    </citation>
    <scope>NUCLEOTIDE SEQUENCE [LARGE SCALE GENOMIC DNA]</scope>
    <source>
        <strain evidence="2 3">KCTC 22160</strain>
    </source>
</reference>
<dbReference type="RefSeq" id="WP_163608403.1">
    <property type="nucleotide sequence ID" value="NZ_JAABOO010000004.1"/>
</dbReference>
<evidence type="ECO:0000256" key="1">
    <source>
        <dbReference type="SAM" id="Phobius"/>
    </source>
</evidence>
<keyword evidence="1" id="KW-1133">Transmembrane helix</keyword>
<evidence type="ECO:0000313" key="3">
    <source>
        <dbReference type="Proteomes" id="UP000468581"/>
    </source>
</evidence>
<gene>
    <name evidence="2" type="ORF">GWK08_16745</name>
</gene>
<comment type="caution">
    <text evidence="2">The sequence shown here is derived from an EMBL/GenBank/DDBJ whole genome shotgun (WGS) entry which is preliminary data.</text>
</comment>
<protein>
    <submittedName>
        <fullName evidence="2">Uncharacterized protein</fullName>
    </submittedName>
</protein>
<feature type="transmembrane region" description="Helical" evidence="1">
    <location>
        <begin position="9"/>
        <end position="30"/>
    </location>
</feature>
<keyword evidence="3" id="KW-1185">Reference proteome</keyword>
<accession>A0A6P0UPL2</accession>
<dbReference type="EMBL" id="JAABOO010000004">
    <property type="protein sequence ID" value="NER15105.1"/>
    <property type="molecule type" value="Genomic_DNA"/>
</dbReference>
<keyword evidence="1" id="KW-0812">Transmembrane</keyword>
<evidence type="ECO:0000313" key="2">
    <source>
        <dbReference type="EMBL" id="NER15105.1"/>
    </source>
</evidence>
<organism evidence="2 3">
    <name type="scientific">Leptobacterium flavescens</name>
    <dbReference type="NCBI Taxonomy" id="472055"/>
    <lineage>
        <taxon>Bacteria</taxon>
        <taxon>Pseudomonadati</taxon>
        <taxon>Bacteroidota</taxon>
        <taxon>Flavobacteriia</taxon>
        <taxon>Flavobacteriales</taxon>
        <taxon>Flavobacteriaceae</taxon>
        <taxon>Leptobacterium</taxon>
    </lineage>
</organism>